<dbReference type="EMBL" id="JASUXU010000069">
    <property type="protein sequence ID" value="KAK0311619.1"/>
    <property type="molecule type" value="Genomic_DNA"/>
</dbReference>
<dbReference type="PANTHER" id="PTHR24148:SF64">
    <property type="entry name" value="HETEROKARYON INCOMPATIBILITY DOMAIN-CONTAINING PROTEIN"/>
    <property type="match status" value="1"/>
</dbReference>
<sequence>MAKPPASPEPGTKCGSQSEVTDVPALYGNLTLSKDDLGVRILELLPGTREDPIVCRLVTKRLSVTTRFEALSYTWGAAEPSHTITVNGMQFIVRENLE</sequence>
<evidence type="ECO:0008006" key="3">
    <source>
        <dbReference type="Google" id="ProtNLM"/>
    </source>
</evidence>
<comment type="caution">
    <text evidence="1">The sequence shown here is derived from an EMBL/GenBank/DDBJ whole genome shotgun (WGS) entry which is preliminary data.</text>
</comment>
<accession>A0AAN6J2H9</accession>
<dbReference type="InterPro" id="IPR052895">
    <property type="entry name" value="HetReg/Transcr_Mod"/>
</dbReference>
<evidence type="ECO:0000313" key="1">
    <source>
        <dbReference type="EMBL" id="KAK0311619.1"/>
    </source>
</evidence>
<evidence type="ECO:0000313" key="2">
    <source>
        <dbReference type="Proteomes" id="UP001168146"/>
    </source>
</evidence>
<reference evidence="1" key="1">
    <citation type="submission" date="2021-12" db="EMBL/GenBank/DDBJ databases">
        <title>Black yeast isolated from Biological Soil Crust.</title>
        <authorList>
            <person name="Kurbessoian T."/>
        </authorList>
    </citation>
    <scope>NUCLEOTIDE SEQUENCE</scope>
    <source>
        <strain evidence="1">CCFEE 5208</strain>
    </source>
</reference>
<organism evidence="1 2">
    <name type="scientific">Friedmanniomyces endolithicus</name>
    <dbReference type="NCBI Taxonomy" id="329885"/>
    <lineage>
        <taxon>Eukaryota</taxon>
        <taxon>Fungi</taxon>
        <taxon>Dikarya</taxon>
        <taxon>Ascomycota</taxon>
        <taxon>Pezizomycotina</taxon>
        <taxon>Dothideomycetes</taxon>
        <taxon>Dothideomycetidae</taxon>
        <taxon>Mycosphaerellales</taxon>
        <taxon>Teratosphaeriaceae</taxon>
        <taxon>Friedmanniomyces</taxon>
    </lineage>
</organism>
<name>A0AAN6J2H9_9PEZI</name>
<dbReference type="AlphaFoldDB" id="A0AAN6J2H9"/>
<protein>
    <recommendedName>
        <fullName evidence="3">Heterokaryon incompatibility domain-containing protein</fullName>
    </recommendedName>
</protein>
<dbReference type="PANTHER" id="PTHR24148">
    <property type="entry name" value="ANKYRIN REPEAT DOMAIN-CONTAINING PROTEIN 39 HOMOLOG-RELATED"/>
    <property type="match status" value="1"/>
</dbReference>
<proteinExistence type="predicted"/>
<dbReference type="Proteomes" id="UP001168146">
    <property type="component" value="Unassembled WGS sequence"/>
</dbReference>
<gene>
    <name evidence="1" type="ORF">LTR82_014321</name>
</gene>